<protein>
    <submittedName>
        <fullName evidence="2">Cullin family profile domain-containing protein</fullName>
    </submittedName>
</protein>
<proteinExistence type="predicted"/>
<organism evidence="1 2">
    <name type="scientific">Panagrolaimus sp. PS1159</name>
    <dbReference type="NCBI Taxonomy" id="55785"/>
    <lineage>
        <taxon>Eukaryota</taxon>
        <taxon>Metazoa</taxon>
        <taxon>Ecdysozoa</taxon>
        <taxon>Nematoda</taxon>
        <taxon>Chromadorea</taxon>
        <taxon>Rhabditida</taxon>
        <taxon>Tylenchina</taxon>
        <taxon>Panagrolaimomorpha</taxon>
        <taxon>Panagrolaimoidea</taxon>
        <taxon>Panagrolaimidae</taxon>
        <taxon>Panagrolaimus</taxon>
    </lineage>
</organism>
<accession>A0AC35GVI0</accession>
<name>A0AC35GVI0_9BILA</name>
<sequence length="193" mass="22267">MLYYKQHFAKRLIFDKSSSNGAEKFVISRLKIESGVDFTQKIEAMLKDIETSKTLTKSFKDINVDGNFIDFSVKVLTKGFWPISNIPSCILPFSAETAFTKFKEFYLSKHSGPTFYKINEDQTIREETKILTVTTFQMCILMKFNEYEFFTVEELLNAIKIPEEHLKRALASMSIGKESQKVLLRNGNELEIG</sequence>
<dbReference type="WBParaSite" id="PS1159_v2.g9250.t1">
    <property type="protein sequence ID" value="PS1159_v2.g9250.t1"/>
    <property type="gene ID" value="PS1159_v2.g9250"/>
</dbReference>
<dbReference type="Proteomes" id="UP000887580">
    <property type="component" value="Unplaced"/>
</dbReference>
<evidence type="ECO:0000313" key="1">
    <source>
        <dbReference type="Proteomes" id="UP000887580"/>
    </source>
</evidence>
<evidence type="ECO:0000313" key="2">
    <source>
        <dbReference type="WBParaSite" id="PS1159_v2.g9250.t1"/>
    </source>
</evidence>
<reference evidence="2" key="1">
    <citation type="submission" date="2022-11" db="UniProtKB">
        <authorList>
            <consortium name="WormBaseParasite"/>
        </authorList>
    </citation>
    <scope>IDENTIFICATION</scope>
</reference>